<dbReference type="InterPro" id="IPR027417">
    <property type="entry name" value="P-loop_NTPase"/>
</dbReference>
<dbReference type="PANTHER" id="PTHR10039:SF14">
    <property type="entry name" value="NACHT DOMAIN-CONTAINING PROTEIN"/>
    <property type="match status" value="1"/>
</dbReference>
<organism evidence="3 4">
    <name type="scientific">Piloderma croceum (strain F 1598)</name>
    <dbReference type="NCBI Taxonomy" id="765440"/>
    <lineage>
        <taxon>Eukaryota</taxon>
        <taxon>Fungi</taxon>
        <taxon>Dikarya</taxon>
        <taxon>Basidiomycota</taxon>
        <taxon>Agaricomycotina</taxon>
        <taxon>Agaricomycetes</taxon>
        <taxon>Agaricomycetidae</taxon>
        <taxon>Atheliales</taxon>
        <taxon>Atheliaceae</taxon>
        <taxon>Piloderma</taxon>
    </lineage>
</organism>
<name>A0A0C3GKR0_PILCF</name>
<evidence type="ECO:0000259" key="2">
    <source>
        <dbReference type="Pfam" id="PF24883"/>
    </source>
</evidence>
<dbReference type="Pfam" id="PF24883">
    <property type="entry name" value="NPHP3_N"/>
    <property type="match status" value="1"/>
</dbReference>
<dbReference type="EMBL" id="KN832970">
    <property type="protein sequence ID" value="KIM92164.1"/>
    <property type="molecule type" value="Genomic_DNA"/>
</dbReference>
<dbReference type="OrthoDB" id="5967843at2759"/>
<protein>
    <recommendedName>
        <fullName evidence="2">Nephrocystin 3-like N-terminal domain-containing protein</fullName>
    </recommendedName>
</protein>
<dbReference type="InterPro" id="IPR056884">
    <property type="entry name" value="NPHP3-like_N"/>
</dbReference>
<evidence type="ECO:0000313" key="4">
    <source>
        <dbReference type="Proteomes" id="UP000054166"/>
    </source>
</evidence>
<gene>
    <name evidence="3" type="ORF">PILCRDRAFT_113762</name>
</gene>
<dbReference type="SUPFAM" id="SSF52540">
    <property type="entry name" value="P-loop containing nucleoside triphosphate hydrolases"/>
    <property type="match status" value="1"/>
</dbReference>
<proteinExistence type="predicted"/>
<evidence type="ECO:0000256" key="1">
    <source>
        <dbReference type="ARBA" id="ARBA00022737"/>
    </source>
</evidence>
<dbReference type="AlphaFoldDB" id="A0A0C3GKR0"/>
<accession>A0A0C3GKR0</accession>
<reference evidence="3 4" key="1">
    <citation type="submission" date="2014-04" db="EMBL/GenBank/DDBJ databases">
        <authorList>
            <consortium name="DOE Joint Genome Institute"/>
            <person name="Kuo A."/>
            <person name="Tarkka M."/>
            <person name="Buscot F."/>
            <person name="Kohler A."/>
            <person name="Nagy L.G."/>
            <person name="Floudas D."/>
            <person name="Copeland A."/>
            <person name="Barry K.W."/>
            <person name="Cichocki N."/>
            <person name="Veneault-Fourrey C."/>
            <person name="LaButti K."/>
            <person name="Lindquist E.A."/>
            <person name="Lipzen A."/>
            <person name="Lundell T."/>
            <person name="Morin E."/>
            <person name="Murat C."/>
            <person name="Sun H."/>
            <person name="Tunlid A."/>
            <person name="Henrissat B."/>
            <person name="Grigoriev I.V."/>
            <person name="Hibbett D.S."/>
            <person name="Martin F."/>
            <person name="Nordberg H.P."/>
            <person name="Cantor M.N."/>
            <person name="Hua S.X."/>
        </authorList>
    </citation>
    <scope>NUCLEOTIDE SEQUENCE [LARGE SCALE GENOMIC DNA]</scope>
    <source>
        <strain evidence="3 4">F 1598</strain>
    </source>
</reference>
<dbReference type="PANTHER" id="PTHR10039">
    <property type="entry name" value="AMELOGENIN"/>
    <property type="match status" value="1"/>
</dbReference>
<sequence length="421" mass="47571">MLVAVISSERDSVMIQGINKNITRLLELFWLENHIAGTILLRDVLSAAEKQDIWTHDLLRQGATLREDIIGTVNKHTLNQRIQSLPHANAAYNSYVSGNNKRQACFQGTRETILSKIAGWIGSEDGQRLPIYVLHGIAGIGKSTVAQTIAQRAAELGYLGASFFFSRNEDNRKNGKLFFSTIALQLSQYDSEFASSIGAALERMPDAATRGLPDQLKTLIIDPLRDLCRLGSRSVLIVIDAMDECDVQDAKDILSLLARELPRLVSFKAFITTRPERHIRDILSGRNHERFYLHEIEHSVVEADIRLYLQHRLSREMVQNELPELKPPPWEPSLKDLDALVRVAGKLFIIASTAVRFILDTTELNPCSQMARLLDGFDEEEYTNQRPEQALDDIYLQILRSSVPKGSRNYIVKRFHMVVGL</sequence>
<keyword evidence="1" id="KW-0677">Repeat</keyword>
<reference evidence="4" key="2">
    <citation type="submission" date="2015-01" db="EMBL/GenBank/DDBJ databases">
        <title>Evolutionary Origins and Diversification of the Mycorrhizal Mutualists.</title>
        <authorList>
            <consortium name="DOE Joint Genome Institute"/>
            <consortium name="Mycorrhizal Genomics Consortium"/>
            <person name="Kohler A."/>
            <person name="Kuo A."/>
            <person name="Nagy L.G."/>
            <person name="Floudas D."/>
            <person name="Copeland A."/>
            <person name="Barry K.W."/>
            <person name="Cichocki N."/>
            <person name="Veneault-Fourrey C."/>
            <person name="LaButti K."/>
            <person name="Lindquist E.A."/>
            <person name="Lipzen A."/>
            <person name="Lundell T."/>
            <person name="Morin E."/>
            <person name="Murat C."/>
            <person name="Riley R."/>
            <person name="Ohm R."/>
            <person name="Sun H."/>
            <person name="Tunlid A."/>
            <person name="Henrissat B."/>
            <person name="Grigoriev I.V."/>
            <person name="Hibbett D.S."/>
            <person name="Martin F."/>
        </authorList>
    </citation>
    <scope>NUCLEOTIDE SEQUENCE [LARGE SCALE GENOMIC DNA]</scope>
    <source>
        <strain evidence="4">F 1598</strain>
    </source>
</reference>
<dbReference type="STRING" id="765440.A0A0C3GKR0"/>
<evidence type="ECO:0000313" key="3">
    <source>
        <dbReference type="EMBL" id="KIM92164.1"/>
    </source>
</evidence>
<feature type="domain" description="Nephrocystin 3-like N-terminal" evidence="2">
    <location>
        <begin position="109"/>
        <end position="274"/>
    </location>
</feature>
<dbReference type="InParanoid" id="A0A0C3GKR0"/>
<dbReference type="Proteomes" id="UP000054166">
    <property type="component" value="Unassembled WGS sequence"/>
</dbReference>
<keyword evidence="4" id="KW-1185">Reference proteome</keyword>
<dbReference type="HOGENOM" id="CLU_755567_0_0_1"/>
<dbReference type="Gene3D" id="3.40.50.300">
    <property type="entry name" value="P-loop containing nucleotide triphosphate hydrolases"/>
    <property type="match status" value="1"/>
</dbReference>